<dbReference type="Proteomes" id="UP000762676">
    <property type="component" value="Unassembled WGS sequence"/>
</dbReference>
<reference evidence="3 4" key="1">
    <citation type="journal article" date="2021" name="Elife">
        <title>Chloroplast acquisition without the gene transfer in kleptoplastic sea slugs, Plakobranchus ocellatus.</title>
        <authorList>
            <person name="Maeda T."/>
            <person name="Takahashi S."/>
            <person name="Yoshida T."/>
            <person name="Shimamura S."/>
            <person name="Takaki Y."/>
            <person name="Nagai Y."/>
            <person name="Toyoda A."/>
            <person name="Suzuki Y."/>
            <person name="Arimoto A."/>
            <person name="Ishii H."/>
            <person name="Satoh N."/>
            <person name="Nishiyama T."/>
            <person name="Hasebe M."/>
            <person name="Maruyama T."/>
            <person name="Minagawa J."/>
            <person name="Obokata J."/>
            <person name="Shigenobu S."/>
        </authorList>
    </citation>
    <scope>NUCLEOTIDE SEQUENCE [LARGE SCALE GENOMIC DNA]</scope>
</reference>
<organism evidence="3 4">
    <name type="scientific">Elysia marginata</name>
    <dbReference type="NCBI Taxonomy" id="1093978"/>
    <lineage>
        <taxon>Eukaryota</taxon>
        <taxon>Metazoa</taxon>
        <taxon>Spiralia</taxon>
        <taxon>Lophotrochozoa</taxon>
        <taxon>Mollusca</taxon>
        <taxon>Gastropoda</taxon>
        <taxon>Heterobranchia</taxon>
        <taxon>Euthyneura</taxon>
        <taxon>Panpulmonata</taxon>
        <taxon>Sacoglossa</taxon>
        <taxon>Placobranchoidea</taxon>
        <taxon>Plakobranchidae</taxon>
        <taxon>Elysia</taxon>
    </lineage>
</organism>
<feature type="compositionally biased region" description="Pro residues" evidence="2">
    <location>
        <begin position="87"/>
        <end position="104"/>
    </location>
</feature>
<dbReference type="SMART" id="SM00427">
    <property type="entry name" value="H2B"/>
    <property type="match status" value="1"/>
</dbReference>
<dbReference type="GO" id="GO:0046982">
    <property type="term" value="F:protein heterodimerization activity"/>
    <property type="evidence" value="ECO:0007669"/>
    <property type="project" value="InterPro"/>
</dbReference>
<evidence type="ECO:0000256" key="2">
    <source>
        <dbReference type="SAM" id="MobiDB-lite"/>
    </source>
</evidence>
<comment type="caution">
    <text evidence="3">The sequence shown here is derived from an EMBL/GenBank/DDBJ whole genome shotgun (WGS) entry which is preliminary data.</text>
</comment>
<dbReference type="PRINTS" id="PR00621">
    <property type="entry name" value="HISTONEH2B"/>
</dbReference>
<feature type="region of interest" description="Disordered" evidence="2">
    <location>
        <begin position="79"/>
        <end position="106"/>
    </location>
</feature>
<dbReference type="InterPro" id="IPR009072">
    <property type="entry name" value="Histone-fold"/>
</dbReference>
<proteinExistence type="inferred from homology"/>
<dbReference type="EMBL" id="BMAT01013996">
    <property type="protein sequence ID" value="GFS24519.1"/>
    <property type="molecule type" value="Genomic_DNA"/>
</dbReference>
<keyword evidence="4" id="KW-1185">Reference proteome</keyword>
<dbReference type="SUPFAM" id="SSF47113">
    <property type="entry name" value="Histone-fold"/>
    <property type="match status" value="1"/>
</dbReference>
<evidence type="ECO:0000313" key="3">
    <source>
        <dbReference type="EMBL" id="GFS24519.1"/>
    </source>
</evidence>
<dbReference type="GO" id="GO:0003677">
    <property type="term" value="F:DNA binding"/>
    <property type="evidence" value="ECO:0007669"/>
    <property type="project" value="InterPro"/>
</dbReference>
<accession>A0AAV4JQV9</accession>
<gene>
    <name evidence="3" type="ORF">ElyMa_007005200</name>
</gene>
<dbReference type="GO" id="GO:0030527">
    <property type="term" value="F:structural constituent of chromatin"/>
    <property type="evidence" value="ECO:0007669"/>
    <property type="project" value="InterPro"/>
</dbReference>
<comment type="similarity">
    <text evidence="1">Belongs to the histone H2B family.</text>
</comment>
<feature type="compositionally biased region" description="Low complexity" evidence="2">
    <location>
        <begin position="262"/>
        <end position="273"/>
    </location>
</feature>
<evidence type="ECO:0000313" key="4">
    <source>
        <dbReference type="Proteomes" id="UP000762676"/>
    </source>
</evidence>
<dbReference type="GO" id="GO:0000786">
    <property type="term" value="C:nucleosome"/>
    <property type="evidence" value="ECO:0007669"/>
    <property type="project" value="InterPro"/>
</dbReference>
<evidence type="ECO:0000256" key="1">
    <source>
        <dbReference type="ARBA" id="ARBA00006846"/>
    </source>
</evidence>
<sequence>MKVGIRTEKNLWFVSVLGRRQSCHYCGDTSHWPVRCPSKELGSSRESAAMRIFGKKEDKQGEKQPRRQESTYAELVKKPLNQEKRPIPPPNQCPNSPPAPPAPPKVNIIDRKGTWKKRSFFQGCQEGREGQSCAYRRQEEKAQEGGKLLHLHLQSPEADASRYRHFLQALSIMNSFVNDIFEPISAEASRLAHYNTITSREIQTLIPAPVQHDNVTKVARRYQPSGPSHWSSLLLPLSLRPSPHSVTLTYRWTEPTMDKRQPSPLHPVSSHLSKNNSEDSWIRSSPPVGENDAPLFLLVYS</sequence>
<feature type="region of interest" description="Disordered" evidence="2">
    <location>
        <begin position="256"/>
        <end position="286"/>
    </location>
</feature>
<protein>
    <submittedName>
        <fullName evidence="3">Histone H2B</fullName>
    </submittedName>
</protein>
<dbReference type="PANTHER" id="PTHR23428">
    <property type="entry name" value="HISTONE H2B"/>
    <property type="match status" value="1"/>
</dbReference>
<dbReference type="InterPro" id="IPR000558">
    <property type="entry name" value="Histone_H2B"/>
</dbReference>
<dbReference type="Gene3D" id="1.10.20.10">
    <property type="entry name" value="Histone, subunit A"/>
    <property type="match status" value="1"/>
</dbReference>
<name>A0AAV4JQV9_9GAST</name>
<dbReference type="AlphaFoldDB" id="A0AAV4JQV9"/>